<accession>A0A840LBS4</accession>
<evidence type="ECO:0000256" key="16">
    <source>
        <dbReference type="ARBA" id="ARBA00023225"/>
    </source>
</evidence>
<dbReference type="FunFam" id="3.40.50.12240:FF:000002">
    <property type="entry name" value="Flagellum-specific ATP synthase FliI"/>
    <property type="match status" value="1"/>
</dbReference>
<evidence type="ECO:0000256" key="11">
    <source>
        <dbReference type="ARBA" id="ARBA00022927"/>
    </source>
</evidence>
<dbReference type="PANTHER" id="PTHR15184:SF81">
    <property type="entry name" value="FLAGELLUM-SPECIFIC ATP SYNTHASE"/>
    <property type="match status" value="1"/>
</dbReference>
<comment type="similarity">
    <text evidence="2">Belongs to the ATPase alpha/beta chains family.</text>
</comment>
<dbReference type="EC" id="7.1.2.2" evidence="3"/>
<keyword evidence="9" id="KW-1005">Bacterial flagellum biogenesis</keyword>
<dbReference type="InterPro" id="IPR004100">
    <property type="entry name" value="ATPase_F1/V1/A1_a/bsu_N"/>
</dbReference>
<dbReference type="AlphaFoldDB" id="A0A840LBS4"/>
<feature type="region of interest" description="Disordered" evidence="19">
    <location>
        <begin position="1"/>
        <end position="28"/>
    </location>
</feature>
<keyword evidence="15" id="KW-0139">CF(1)</keyword>
<keyword evidence="14" id="KW-0472">Membrane</keyword>
<dbReference type="InterPro" id="IPR027417">
    <property type="entry name" value="P-loop_NTPase"/>
</dbReference>
<dbReference type="InterPro" id="IPR003593">
    <property type="entry name" value="AAA+_ATPase"/>
</dbReference>
<evidence type="ECO:0000313" key="21">
    <source>
        <dbReference type="EMBL" id="MBB4843549.1"/>
    </source>
</evidence>
<dbReference type="GO" id="GO:0030257">
    <property type="term" value="C:type III protein secretion system complex"/>
    <property type="evidence" value="ECO:0007669"/>
    <property type="project" value="InterPro"/>
</dbReference>
<dbReference type="GO" id="GO:0005737">
    <property type="term" value="C:cytoplasm"/>
    <property type="evidence" value="ECO:0007669"/>
    <property type="project" value="UniProtKB-SubCell"/>
</dbReference>
<dbReference type="EMBL" id="JACHLP010000004">
    <property type="protein sequence ID" value="MBB4843549.1"/>
    <property type="molecule type" value="Genomic_DNA"/>
</dbReference>
<dbReference type="NCBIfam" id="TIGR01026">
    <property type="entry name" value="fliI_yscN"/>
    <property type="match status" value="1"/>
</dbReference>
<dbReference type="Proteomes" id="UP000562027">
    <property type="component" value="Unassembled WGS sequence"/>
</dbReference>
<evidence type="ECO:0000256" key="6">
    <source>
        <dbReference type="ARBA" id="ARBA00022490"/>
    </source>
</evidence>
<evidence type="ECO:0000256" key="5">
    <source>
        <dbReference type="ARBA" id="ARBA00022448"/>
    </source>
</evidence>
<evidence type="ECO:0000256" key="17">
    <source>
        <dbReference type="ARBA" id="ARBA00023310"/>
    </source>
</evidence>
<dbReference type="GO" id="GO:0045259">
    <property type="term" value="C:proton-transporting ATP synthase complex"/>
    <property type="evidence" value="ECO:0007669"/>
    <property type="project" value="UniProtKB-KW"/>
</dbReference>
<dbReference type="InterPro" id="IPR020005">
    <property type="entry name" value="FliI_clade1"/>
</dbReference>
<proteinExistence type="inferred from homology"/>
<comment type="caution">
    <text evidence="21">The sequence shown here is derived from an EMBL/GenBank/DDBJ whole genome shotgun (WGS) entry which is preliminary data.</text>
</comment>
<dbReference type="InterPro" id="IPR000194">
    <property type="entry name" value="ATPase_F1/V1/A1_a/bsu_nucl-bd"/>
</dbReference>
<dbReference type="InterPro" id="IPR020003">
    <property type="entry name" value="ATPase_a/bsu_AS"/>
</dbReference>
<keyword evidence="17" id="KW-0066">ATP synthesis</keyword>
<gene>
    <name evidence="21" type="ORF">HNP55_002072</name>
</gene>
<evidence type="ECO:0000256" key="1">
    <source>
        <dbReference type="ARBA" id="ARBA00004496"/>
    </source>
</evidence>
<dbReference type="Pfam" id="PF02874">
    <property type="entry name" value="ATP-synt_ab_N"/>
    <property type="match status" value="1"/>
</dbReference>
<organism evidence="21 22">
    <name type="scientific">Roseateles oligotrophus</name>
    <dbReference type="NCBI Taxonomy" id="1769250"/>
    <lineage>
        <taxon>Bacteria</taxon>
        <taxon>Pseudomonadati</taxon>
        <taxon>Pseudomonadota</taxon>
        <taxon>Betaproteobacteria</taxon>
        <taxon>Burkholderiales</taxon>
        <taxon>Sphaerotilaceae</taxon>
        <taxon>Roseateles</taxon>
    </lineage>
</organism>
<keyword evidence="8" id="KW-0375">Hydrogen ion transport</keyword>
<dbReference type="GO" id="GO:0044780">
    <property type="term" value="P:bacterial-type flagellum assembly"/>
    <property type="evidence" value="ECO:0007669"/>
    <property type="project" value="InterPro"/>
</dbReference>
<evidence type="ECO:0000256" key="3">
    <source>
        <dbReference type="ARBA" id="ARBA00012473"/>
    </source>
</evidence>
<keyword evidence="22" id="KW-1185">Reference proteome</keyword>
<evidence type="ECO:0000256" key="18">
    <source>
        <dbReference type="ARBA" id="ARBA00034006"/>
    </source>
</evidence>
<evidence type="ECO:0000256" key="19">
    <source>
        <dbReference type="SAM" id="MobiDB-lite"/>
    </source>
</evidence>
<dbReference type="PANTHER" id="PTHR15184">
    <property type="entry name" value="ATP SYNTHASE"/>
    <property type="match status" value="1"/>
</dbReference>
<evidence type="ECO:0000313" key="22">
    <source>
        <dbReference type="Proteomes" id="UP000562027"/>
    </source>
</evidence>
<comment type="subcellular location">
    <subcellularLocation>
        <location evidence="1">Cytoplasm</location>
    </subcellularLocation>
</comment>
<evidence type="ECO:0000256" key="10">
    <source>
        <dbReference type="ARBA" id="ARBA00022840"/>
    </source>
</evidence>
<evidence type="ECO:0000256" key="12">
    <source>
        <dbReference type="ARBA" id="ARBA00022967"/>
    </source>
</evidence>
<dbReference type="CDD" id="cd18117">
    <property type="entry name" value="ATP-synt_flagellum-secretory_path_III_N"/>
    <property type="match status" value="1"/>
</dbReference>
<dbReference type="CDD" id="cd01136">
    <property type="entry name" value="ATPase_flagellum-secretory_path_III"/>
    <property type="match status" value="1"/>
</dbReference>
<keyword evidence="5" id="KW-0813">Transport</keyword>
<evidence type="ECO:0000256" key="13">
    <source>
        <dbReference type="ARBA" id="ARBA00023065"/>
    </source>
</evidence>
<feature type="domain" description="AAA+ ATPase" evidence="20">
    <location>
        <begin position="219"/>
        <end position="402"/>
    </location>
</feature>
<dbReference type="NCBIfam" id="TIGR03496">
    <property type="entry name" value="FliI_clade1"/>
    <property type="match status" value="1"/>
</dbReference>
<dbReference type="InterPro" id="IPR005714">
    <property type="entry name" value="ATPase_T3SS_FliI/YscN"/>
</dbReference>
<sequence length="501" mass="54064">MSGFADLDLNPHGPATPEPGLDGTAPRYNTRAGRWQQYLNDMQAFAGNPVPLESQGKLVRVAGLVLEATGVKVPVGSVCEIQMPSSGANPQRGLRPVKAEVVGFSGDRAYLMPTDDIQGLSSGAMVLPRALPLISPQLGKPMHPWRRGEDRGLHLPMGDGLLGRVVDSHGHPLDRAGPLQMAHAEPMVRRPINAMDRDPVRSPLDTGVRAINTMLTVGRGQRLGLFAGTGVGKSVLLGMMARYTQADVIVVGLIGERGREVKEFIEDILGEQGLRRSVVVAAPADAPPLVRMQGAHYATAIAENFRDRGQHVLLLMDSLTRYAMAQREIALAIGEPPATKGYPPSCFAKLPQLVERSGNGLAGEGSITAFYTVLSEGDDQQDPIADAARGILDGHIVLSRELAEAGHYPAIDIERSISRVMTNVAARPHIEAARRCRQLLAKYNKARDLIQLGAYVPGNDFELDLAVRLHPDINRLLQQDMHSPAHLNESINQLSALIKEA</sequence>
<dbReference type="SMART" id="SM00382">
    <property type="entry name" value="AAA"/>
    <property type="match status" value="1"/>
</dbReference>
<keyword evidence="6" id="KW-0963">Cytoplasm</keyword>
<dbReference type="InterPro" id="IPR050053">
    <property type="entry name" value="ATPase_alpha/beta_chains"/>
</dbReference>
<dbReference type="PROSITE" id="PS00152">
    <property type="entry name" value="ATPASE_ALPHA_BETA"/>
    <property type="match status" value="1"/>
</dbReference>
<dbReference type="Pfam" id="PF00006">
    <property type="entry name" value="ATP-synt_ab"/>
    <property type="match status" value="1"/>
</dbReference>
<dbReference type="Pfam" id="PF18269">
    <property type="entry name" value="T3SS_ATPase_C"/>
    <property type="match status" value="1"/>
</dbReference>
<keyword evidence="16" id="KW-1006">Bacterial flagellum protein export</keyword>
<evidence type="ECO:0000256" key="2">
    <source>
        <dbReference type="ARBA" id="ARBA00008936"/>
    </source>
</evidence>
<evidence type="ECO:0000256" key="4">
    <source>
        <dbReference type="ARBA" id="ARBA00020580"/>
    </source>
</evidence>
<evidence type="ECO:0000256" key="14">
    <source>
        <dbReference type="ARBA" id="ARBA00023136"/>
    </source>
</evidence>
<dbReference type="GO" id="GO:0005524">
    <property type="term" value="F:ATP binding"/>
    <property type="evidence" value="ECO:0007669"/>
    <property type="project" value="UniProtKB-KW"/>
</dbReference>
<dbReference type="InterPro" id="IPR040627">
    <property type="entry name" value="T3SS_ATPase_C"/>
</dbReference>
<evidence type="ECO:0000256" key="7">
    <source>
        <dbReference type="ARBA" id="ARBA00022741"/>
    </source>
</evidence>
<dbReference type="GO" id="GO:0046933">
    <property type="term" value="F:proton-transporting ATP synthase activity, rotational mechanism"/>
    <property type="evidence" value="ECO:0007669"/>
    <property type="project" value="TreeGrafter"/>
</dbReference>
<comment type="catalytic activity">
    <reaction evidence="18">
        <text>ATP + H2O + cellular proteinSide 1 = ADP + phosphate + cellular proteinSide 2.</text>
        <dbReference type="EC" id="7.4.2.8"/>
    </reaction>
</comment>
<keyword evidence="11" id="KW-0653">Protein transport</keyword>
<evidence type="ECO:0000256" key="15">
    <source>
        <dbReference type="ARBA" id="ARBA00023196"/>
    </source>
</evidence>
<dbReference type="Gene3D" id="3.40.50.12240">
    <property type="match status" value="1"/>
</dbReference>
<dbReference type="SUPFAM" id="SSF52540">
    <property type="entry name" value="P-loop containing nucleoside triphosphate hydrolases"/>
    <property type="match status" value="1"/>
</dbReference>
<protein>
    <recommendedName>
        <fullName evidence="4">Flagellum-specific ATP synthase</fullName>
        <ecNumber evidence="3">7.1.2.2</ecNumber>
    </recommendedName>
</protein>
<keyword evidence="13" id="KW-0406">Ion transport</keyword>
<evidence type="ECO:0000256" key="8">
    <source>
        <dbReference type="ARBA" id="ARBA00022781"/>
    </source>
</evidence>
<dbReference type="GO" id="GO:0016887">
    <property type="term" value="F:ATP hydrolysis activity"/>
    <property type="evidence" value="ECO:0007669"/>
    <property type="project" value="InterPro"/>
</dbReference>
<dbReference type="GO" id="GO:0071973">
    <property type="term" value="P:bacterial-type flagellum-dependent cell motility"/>
    <property type="evidence" value="ECO:0007669"/>
    <property type="project" value="InterPro"/>
</dbReference>
<evidence type="ECO:0000259" key="20">
    <source>
        <dbReference type="SMART" id="SM00382"/>
    </source>
</evidence>
<evidence type="ECO:0000256" key="9">
    <source>
        <dbReference type="ARBA" id="ARBA00022795"/>
    </source>
</evidence>
<keyword evidence="12" id="KW-1278">Translocase</keyword>
<dbReference type="GO" id="GO:0030254">
    <property type="term" value="P:protein secretion by the type III secretion system"/>
    <property type="evidence" value="ECO:0007669"/>
    <property type="project" value="InterPro"/>
</dbReference>
<name>A0A840LBS4_9BURK</name>
<dbReference type="GO" id="GO:0008564">
    <property type="term" value="F:protein-exporting ATPase activity"/>
    <property type="evidence" value="ECO:0007669"/>
    <property type="project" value="UniProtKB-EC"/>
</dbReference>
<keyword evidence="7" id="KW-0547">Nucleotide-binding</keyword>
<reference evidence="21 22" key="1">
    <citation type="submission" date="2020-08" db="EMBL/GenBank/DDBJ databases">
        <title>Functional genomics of gut bacteria from endangered species of beetles.</title>
        <authorList>
            <person name="Carlos-Shanley C."/>
        </authorList>
    </citation>
    <scope>NUCLEOTIDE SEQUENCE [LARGE SCALE GENOMIC DNA]</scope>
    <source>
        <strain evidence="21 22">S00239</strain>
    </source>
</reference>
<keyword evidence="10" id="KW-0067">ATP-binding</keyword>